<dbReference type="PRINTS" id="PR00344">
    <property type="entry name" value="BCTRLSENSOR"/>
</dbReference>
<dbReference type="SUPFAM" id="SSF55874">
    <property type="entry name" value="ATPase domain of HSP90 chaperone/DNA topoisomerase II/histidine kinase"/>
    <property type="match status" value="1"/>
</dbReference>
<dbReference type="CDD" id="cd00082">
    <property type="entry name" value="HisKA"/>
    <property type="match status" value="1"/>
</dbReference>
<dbReference type="Gene3D" id="1.10.287.130">
    <property type="match status" value="1"/>
</dbReference>
<evidence type="ECO:0000256" key="2">
    <source>
        <dbReference type="ARBA" id="ARBA00012438"/>
    </source>
</evidence>
<dbReference type="InterPro" id="IPR001789">
    <property type="entry name" value="Sig_transdc_resp-reg_receiver"/>
</dbReference>
<keyword evidence="7" id="KW-1133">Transmembrane helix</keyword>
<keyword evidence="7" id="KW-0472">Membrane</keyword>
<dbReference type="InterPro" id="IPR008207">
    <property type="entry name" value="Sig_transdc_His_kin_Hpt_dom"/>
</dbReference>
<evidence type="ECO:0000259" key="11">
    <source>
        <dbReference type="PROSITE" id="PS50113"/>
    </source>
</evidence>
<dbReference type="InterPro" id="IPR000700">
    <property type="entry name" value="PAS-assoc_C"/>
</dbReference>
<dbReference type="PROSITE" id="PS50109">
    <property type="entry name" value="HIS_KIN"/>
    <property type="match status" value="1"/>
</dbReference>
<dbReference type="EC" id="2.7.13.3" evidence="2"/>
<dbReference type="SMART" id="SM00448">
    <property type="entry name" value="REC"/>
    <property type="match status" value="1"/>
</dbReference>
<dbReference type="InterPro" id="IPR005467">
    <property type="entry name" value="His_kinase_dom"/>
</dbReference>
<dbReference type="Gene3D" id="3.30.565.10">
    <property type="entry name" value="Histidine kinase-like ATPase, C-terminal domain"/>
    <property type="match status" value="1"/>
</dbReference>
<evidence type="ECO:0000256" key="7">
    <source>
        <dbReference type="SAM" id="Phobius"/>
    </source>
</evidence>
<dbReference type="CDD" id="cd17546">
    <property type="entry name" value="REC_hyHK_CKI1_RcsC-like"/>
    <property type="match status" value="1"/>
</dbReference>
<evidence type="ECO:0000256" key="1">
    <source>
        <dbReference type="ARBA" id="ARBA00000085"/>
    </source>
</evidence>
<dbReference type="InterPro" id="IPR035965">
    <property type="entry name" value="PAS-like_dom_sf"/>
</dbReference>
<evidence type="ECO:0000313" key="14">
    <source>
        <dbReference type="Proteomes" id="UP000830116"/>
    </source>
</evidence>
<keyword evidence="13" id="KW-0067">ATP-binding</keyword>
<dbReference type="Proteomes" id="UP000830116">
    <property type="component" value="Chromosome"/>
</dbReference>
<dbReference type="CDD" id="cd00130">
    <property type="entry name" value="PAS"/>
    <property type="match status" value="1"/>
</dbReference>
<evidence type="ECO:0000259" key="9">
    <source>
        <dbReference type="PROSITE" id="PS50110"/>
    </source>
</evidence>
<dbReference type="SMART" id="SM00387">
    <property type="entry name" value="HATPase_c"/>
    <property type="match status" value="1"/>
</dbReference>
<dbReference type="Pfam" id="PF00512">
    <property type="entry name" value="HisKA"/>
    <property type="match status" value="1"/>
</dbReference>
<dbReference type="PROSITE" id="PS50112">
    <property type="entry name" value="PAS"/>
    <property type="match status" value="1"/>
</dbReference>
<dbReference type="SMART" id="SM00073">
    <property type="entry name" value="HPT"/>
    <property type="match status" value="1"/>
</dbReference>
<dbReference type="PANTHER" id="PTHR45339">
    <property type="entry name" value="HYBRID SIGNAL TRANSDUCTION HISTIDINE KINASE J"/>
    <property type="match status" value="1"/>
</dbReference>
<evidence type="ECO:0000259" key="10">
    <source>
        <dbReference type="PROSITE" id="PS50112"/>
    </source>
</evidence>
<accession>A0ABY4CCA9</accession>
<name>A0ABY4CCA9_9BACT</name>
<dbReference type="GO" id="GO:0005524">
    <property type="term" value="F:ATP binding"/>
    <property type="evidence" value="ECO:0007669"/>
    <property type="project" value="UniProtKB-KW"/>
</dbReference>
<organism evidence="13 14">
    <name type="scientific">Bdellovibrio reynosensis</name>
    <dbReference type="NCBI Taxonomy" id="2835041"/>
    <lineage>
        <taxon>Bacteria</taxon>
        <taxon>Pseudomonadati</taxon>
        <taxon>Bdellovibrionota</taxon>
        <taxon>Bdellovibrionia</taxon>
        <taxon>Bdellovibrionales</taxon>
        <taxon>Pseudobdellovibrionaceae</taxon>
        <taxon>Bdellovibrio</taxon>
    </lineage>
</organism>
<keyword evidence="13" id="KW-0547">Nucleotide-binding</keyword>
<feature type="domain" description="Response regulatory" evidence="9">
    <location>
        <begin position="594"/>
        <end position="712"/>
    </location>
</feature>
<dbReference type="PROSITE" id="PS50894">
    <property type="entry name" value="HPT"/>
    <property type="match status" value="1"/>
</dbReference>
<feature type="modified residue" description="Phosphohistidine" evidence="4">
    <location>
        <position position="774"/>
    </location>
</feature>
<dbReference type="SUPFAM" id="SSF52172">
    <property type="entry name" value="CheY-like"/>
    <property type="match status" value="1"/>
</dbReference>
<dbReference type="Pfam" id="PF00072">
    <property type="entry name" value="Response_reg"/>
    <property type="match status" value="1"/>
</dbReference>
<dbReference type="SMART" id="SM00388">
    <property type="entry name" value="HisKA"/>
    <property type="match status" value="1"/>
</dbReference>
<dbReference type="SUPFAM" id="SSF47226">
    <property type="entry name" value="Histidine-containing phosphotransfer domain, HPT domain"/>
    <property type="match status" value="1"/>
</dbReference>
<dbReference type="InterPro" id="IPR036641">
    <property type="entry name" value="HPT_dom_sf"/>
</dbReference>
<dbReference type="Pfam" id="PF02518">
    <property type="entry name" value="HATPase_c"/>
    <property type="match status" value="1"/>
</dbReference>
<dbReference type="PROSITE" id="PS50113">
    <property type="entry name" value="PAC"/>
    <property type="match status" value="1"/>
</dbReference>
<evidence type="ECO:0000256" key="4">
    <source>
        <dbReference type="PROSITE-ProRule" id="PRU00110"/>
    </source>
</evidence>
<feature type="domain" description="PAS" evidence="10">
    <location>
        <begin position="204"/>
        <end position="246"/>
    </location>
</feature>
<dbReference type="InterPro" id="IPR013656">
    <property type="entry name" value="PAS_4"/>
</dbReference>
<dbReference type="InterPro" id="IPR003594">
    <property type="entry name" value="HATPase_dom"/>
</dbReference>
<dbReference type="CDD" id="cd16922">
    <property type="entry name" value="HATPase_EvgS-ArcB-TorS-like"/>
    <property type="match status" value="1"/>
</dbReference>
<protein>
    <recommendedName>
        <fullName evidence="2">histidine kinase</fullName>
        <ecNumber evidence="2">2.7.13.3</ecNumber>
    </recommendedName>
</protein>
<dbReference type="InterPro" id="IPR011006">
    <property type="entry name" value="CheY-like_superfamily"/>
</dbReference>
<reference evidence="13" key="1">
    <citation type="submission" date="2022-03" db="EMBL/GenBank/DDBJ databases">
        <title>Genome Identification and Characterization of new species Bdellovibrio reynosense LBG001 sp. nov. from a Mexico soil sample.</title>
        <authorList>
            <person name="Camilli A."/>
            <person name="Ajao Y."/>
            <person name="Guo X."/>
        </authorList>
    </citation>
    <scope>NUCLEOTIDE SEQUENCE</scope>
    <source>
        <strain evidence="13">LBG001</strain>
    </source>
</reference>
<evidence type="ECO:0000256" key="6">
    <source>
        <dbReference type="SAM" id="Coils"/>
    </source>
</evidence>
<dbReference type="EMBL" id="CP093442">
    <property type="protein sequence ID" value="UOF01306.1"/>
    <property type="molecule type" value="Genomic_DNA"/>
</dbReference>
<comment type="catalytic activity">
    <reaction evidence="1">
        <text>ATP + protein L-histidine = ADP + protein N-phospho-L-histidine.</text>
        <dbReference type="EC" id="2.7.13.3"/>
    </reaction>
</comment>
<keyword evidence="7" id="KW-0812">Transmembrane</keyword>
<sequence length="832" mass="92055">MNSASLFKNLVSRFGAEVALIVAIALGFYIFKDPGRIASRVESENFKRITAAVANIKKTVNDASVAEKAFLKSKQERDLQEYNKQVQNLNLQMGQLNKLAAYDTTYANQITQLNHLLKAHFDSVNQALMQRQQGVVVKSRNPAQEDQLAKAFYDFKTVPAAAKVSFELILGLSIALALLVAFSRYWQGQYLRAQRKKSYNLQNRSILLDTILNSMGEALIVIDKDGFFTHYNAAAQRIIGTKIKEVAADITIQQLGFFNMQNGEAYSKSTLPLIRALRGEEVEDLEIFVQNETHPEGVYITLSSRSIGDIDGGISGTLVVFKDITRRKMIEQEWIKAREAALEASVKKSDFLAAMSHEIRTPMNGVIGMTTLLADTRLDDEQKEYVGTVKRSAESLLMLINDILDYSKIEAGKIVLDPQPFDLKFLTQDVIEIFKATVAEKNVGLRLNFDIGEKPFVVGDSGRLRQILVNLIGNAVKFTEKGTVSLDVSCLQKSSKELLLKFEIKDTGPGLKEEERRNLFQKYFQTKTGMKFGGTGLGLSISKQLVDLMQGEIGVESVVGLGSTFWFTISVPVAEGQALTPVKESKFAEVFSGTVLLVEDQIVNQRVAVSYLKKLGLNVEVANNGLVAVEKYQSKNFDLIFMDCQMPILDGFEATKKIRAMEKAGGKRTPIVALTADSTQNDSKNYQSSGMDACLTKPLELNELMACLTQWMPANSGLLLDTAMLGKLEKLMVNDQSLIEALIEDLESSAPQLIEAMREAFNEINLQGISEAAHALKSASATLGAKKLSELCAKVESINDISGVDVLITEIEKQFTASLQELKLYKTRKQVA</sequence>
<feature type="domain" description="PAC" evidence="11">
    <location>
        <begin position="283"/>
        <end position="336"/>
    </location>
</feature>
<feature type="transmembrane region" description="Helical" evidence="7">
    <location>
        <begin position="12"/>
        <end position="31"/>
    </location>
</feature>
<evidence type="ECO:0000259" key="12">
    <source>
        <dbReference type="PROSITE" id="PS50894"/>
    </source>
</evidence>
<gene>
    <name evidence="13" type="ORF">MNR06_16550</name>
</gene>
<keyword evidence="14" id="KW-1185">Reference proteome</keyword>
<dbReference type="SUPFAM" id="SSF47384">
    <property type="entry name" value="Homodimeric domain of signal transducing histidine kinase"/>
    <property type="match status" value="1"/>
</dbReference>
<evidence type="ECO:0000256" key="3">
    <source>
        <dbReference type="ARBA" id="ARBA00022553"/>
    </source>
</evidence>
<dbReference type="Gene3D" id="3.40.50.2300">
    <property type="match status" value="1"/>
</dbReference>
<dbReference type="RefSeq" id="WP_243537731.1">
    <property type="nucleotide sequence ID" value="NZ_CP093442.1"/>
</dbReference>
<feature type="domain" description="HPt" evidence="12">
    <location>
        <begin position="735"/>
        <end position="832"/>
    </location>
</feature>
<evidence type="ECO:0000313" key="13">
    <source>
        <dbReference type="EMBL" id="UOF01306.1"/>
    </source>
</evidence>
<keyword evidence="6" id="KW-0175">Coiled coil</keyword>
<feature type="modified residue" description="4-aspartylphosphate" evidence="5">
    <location>
        <position position="643"/>
    </location>
</feature>
<feature type="domain" description="Histidine kinase" evidence="8">
    <location>
        <begin position="354"/>
        <end position="573"/>
    </location>
</feature>
<feature type="coiled-coil region" evidence="6">
    <location>
        <begin position="72"/>
        <end position="99"/>
    </location>
</feature>
<dbReference type="NCBIfam" id="TIGR00229">
    <property type="entry name" value="sensory_box"/>
    <property type="match status" value="1"/>
</dbReference>
<dbReference type="InterPro" id="IPR004358">
    <property type="entry name" value="Sig_transdc_His_kin-like_C"/>
</dbReference>
<dbReference type="InterPro" id="IPR036890">
    <property type="entry name" value="HATPase_C_sf"/>
</dbReference>
<dbReference type="Pfam" id="PF01627">
    <property type="entry name" value="Hpt"/>
    <property type="match status" value="1"/>
</dbReference>
<evidence type="ECO:0000256" key="5">
    <source>
        <dbReference type="PROSITE-ProRule" id="PRU00169"/>
    </source>
</evidence>
<keyword evidence="3 5" id="KW-0597">Phosphoprotein</keyword>
<dbReference type="PROSITE" id="PS50110">
    <property type="entry name" value="RESPONSE_REGULATORY"/>
    <property type="match status" value="1"/>
</dbReference>
<dbReference type="Gene3D" id="1.20.120.160">
    <property type="entry name" value="HPT domain"/>
    <property type="match status" value="1"/>
</dbReference>
<proteinExistence type="predicted"/>
<feature type="transmembrane region" description="Helical" evidence="7">
    <location>
        <begin position="166"/>
        <end position="186"/>
    </location>
</feature>
<dbReference type="Pfam" id="PF08448">
    <property type="entry name" value="PAS_4"/>
    <property type="match status" value="1"/>
</dbReference>
<dbReference type="Gene3D" id="3.30.450.20">
    <property type="entry name" value="PAS domain"/>
    <property type="match status" value="1"/>
</dbReference>
<dbReference type="PANTHER" id="PTHR45339:SF5">
    <property type="entry name" value="HISTIDINE KINASE"/>
    <property type="match status" value="1"/>
</dbReference>
<dbReference type="InterPro" id="IPR036097">
    <property type="entry name" value="HisK_dim/P_sf"/>
</dbReference>
<dbReference type="InterPro" id="IPR000014">
    <property type="entry name" value="PAS"/>
</dbReference>
<evidence type="ECO:0000259" key="8">
    <source>
        <dbReference type="PROSITE" id="PS50109"/>
    </source>
</evidence>
<dbReference type="InterPro" id="IPR003661">
    <property type="entry name" value="HisK_dim/P_dom"/>
</dbReference>
<dbReference type="SUPFAM" id="SSF55785">
    <property type="entry name" value="PYP-like sensor domain (PAS domain)"/>
    <property type="match status" value="1"/>
</dbReference>